<gene>
    <name evidence="2" type="ORF">JGS22_015330</name>
</gene>
<dbReference type="InterPro" id="IPR032708">
    <property type="entry name" value="McjB_C"/>
</dbReference>
<sequence>MNALGYRLDAEGLFTAALHPPARKTTQVRYVDSEPRPSARVRAAGHVGLATALVLLRCLPVRLVVHAARLAARLPGRTASPEEADAVCVAVRGAVGWWPGRAACLEESLAAYLAAALTGRRVTWVLGARFVPQGAHAWIATADAVHGQEPADRVWPYRAALSVESSN</sequence>
<evidence type="ECO:0000259" key="1">
    <source>
        <dbReference type="Pfam" id="PF13471"/>
    </source>
</evidence>
<dbReference type="AlphaFoldDB" id="A0A949JGC9"/>
<feature type="domain" description="Microcin J25-processing protein McjB C-terminal" evidence="1">
    <location>
        <begin position="64"/>
        <end position="152"/>
    </location>
</feature>
<dbReference type="NCBIfam" id="NF033537">
    <property type="entry name" value="lasso_biosyn_B2"/>
    <property type="match status" value="1"/>
</dbReference>
<dbReference type="InterPro" id="IPR053521">
    <property type="entry name" value="McjB-like"/>
</dbReference>
<protein>
    <submittedName>
        <fullName evidence="2">Lasso peptide biosynthesis B2 protein</fullName>
    </submittedName>
</protein>
<reference evidence="2" key="1">
    <citation type="submission" date="2021-06" db="EMBL/GenBank/DDBJ databases">
        <title>Sequencing of actinobacteria type strains.</title>
        <authorList>
            <person name="Nguyen G.-S."/>
            <person name="Wentzel A."/>
        </authorList>
    </citation>
    <scope>NUCLEOTIDE SEQUENCE</scope>
    <source>
        <strain evidence="2">P38-E01</strain>
    </source>
</reference>
<keyword evidence="3" id="KW-1185">Reference proteome</keyword>
<evidence type="ECO:0000313" key="2">
    <source>
        <dbReference type="EMBL" id="MBU7598947.1"/>
    </source>
</evidence>
<comment type="caution">
    <text evidence="2">The sequence shown here is derived from an EMBL/GenBank/DDBJ whole genome shotgun (WGS) entry which is preliminary data.</text>
</comment>
<dbReference type="EMBL" id="JAELVF020000001">
    <property type="protein sequence ID" value="MBU7598947.1"/>
    <property type="molecule type" value="Genomic_DNA"/>
</dbReference>
<accession>A0A949JGC9</accession>
<dbReference type="Pfam" id="PF13471">
    <property type="entry name" value="Transglut_core3"/>
    <property type="match status" value="1"/>
</dbReference>
<dbReference type="Proteomes" id="UP000694501">
    <property type="component" value="Unassembled WGS sequence"/>
</dbReference>
<organism evidence="2 3">
    <name type="scientific">Streptomyces tardus</name>
    <dbReference type="NCBI Taxonomy" id="2780544"/>
    <lineage>
        <taxon>Bacteria</taxon>
        <taxon>Bacillati</taxon>
        <taxon>Actinomycetota</taxon>
        <taxon>Actinomycetes</taxon>
        <taxon>Kitasatosporales</taxon>
        <taxon>Streptomycetaceae</taxon>
        <taxon>Streptomyces</taxon>
    </lineage>
</organism>
<name>A0A949JGC9_9ACTN</name>
<evidence type="ECO:0000313" key="3">
    <source>
        <dbReference type="Proteomes" id="UP000694501"/>
    </source>
</evidence>
<proteinExistence type="predicted"/>